<dbReference type="RefSeq" id="WP_025420693.1">
    <property type="nucleotide sequence ID" value="NZ_CP006569.1"/>
</dbReference>
<keyword evidence="3 14" id="KW-0813">Transport</keyword>
<keyword evidence="6 14" id="KW-0812">Transmembrane</keyword>
<dbReference type="InterPro" id="IPR037066">
    <property type="entry name" value="Plug_dom_sf"/>
</dbReference>
<dbReference type="OrthoDB" id="8663017at2"/>
<dbReference type="GO" id="GO:0038023">
    <property type="term" value="F:signaling receptor activity"/>
    <property type="evidence" value="ECO:0007669"/>
    <property type="project" value="InterPro"/>
</dbReference>
<evidence type="ECO:0000256" key="7">
    <source>
        <dbReference type="ARBA" id="ARBA00022729"/>
    </source>
</evidence>
<keyword evidence="10 15" id="KW-0798">TonB box</keyword>
<dbReference type="GO" id="GO:0015891">
    <property type="term" value="P:siderophore transport"/>
    <property type="evidence" value="ECO:0007669"/>
    <property type="project" value="InterPro"/>
</dbReference>
<sequence>MFSANDSSMGRGPSYLAAAIALALMPSAAFAASAATDSTEETIVVKGTTDADAAADSQNQDYSVPTTTSGTKMPMVLRDIPQSVSIISQQRMADQQLHSLGDVMTYTTGISRNLSGSDRDLYYSRGFQIDNYMVDGIPTYFESRWNLGDSATDTALYDRVEVVRGANGLMTGTGNPSAAINMVRKHATSREFKGDLTAEYGSWDKQRYVADLQSPLTESGNVRGRIVAGYQDNDSWLDRYNNKKTFFSGIIDADLSDSTSLAAGYEYQRIDTNSPTWAGLPRWNSDGSVRHYDRAHSTAPDWAYNDKEINKFFVTLTQRFADNWQATLNATHTNTKFDSQMMYLDAVVNKETGQLVGPYGNYGAGYDYVGGTGWNTGERKVDSVDLFTDGKYELLGRQHTVMLGGSYSRQTNRYLNTWANIYPDELGSFYDYDGNFPETQWGQQTVAQDDKTYMKSLYAATRISLADPLNLIIGARYTNWRIDAMTYSMEKNHTSPYAGLVYDIDENWSAYASYTSIFQPQNYRDSSGKYLAPITGNNYEIGVKSDWMGSRLTTTLAVFRIEQDNVAQSTGQIIQGSTDTAYRGVDGTVSKGVEFEINGAITDNWQMTFGATRYVATDSDNKAVSPELPRTTLKLFTSYRPQVAPDLTVGGGVNWQNHVYQDISTAYGTWRAEQGSYAVVDLFSRYQLTKNLSIQANIHNLFDKTYDTSVSNTIVYGEPRNFSLSANYHF</sequence>
<protein>
    <submittedName>
        <fullName evidence="21">Ferric-rhodotorulic acid outer membrane transporter, TonB-dependendent siderophore receptor</fullName>
    </submittedName>
</protein>
<feature type="chain" id="PRO_5004789980" evidence="18">
    <location>
        <begin position="32"/>
        <end position="730"/>
    </location>
</feature>
<dbReference type="InterPro" id="IPR000531">
    <property type="entry name" value="Beta-barrel_TonB"/>
</dbReference>
<evidence type="ECO:0000256" key="8">
    <source>
        <dbReference type="ARBA" id="ARBA00023004"/>
    </source>
</evidence>
<dbReference type="InterPro" id="IPR010916">
    <property type="entry name" value="TonB_box_CS"/>
</dbReference>
<evidence type="ECO:0000256" key="2">
    <source>
        <dbReference type="ARBA" id="ARBA00009810"/>
    </source>
</evidence>
<evidence type="ECO:0000256" key="15">
    <source>
        <dbReference type="PROSITE-ProRule" id="PRU10143"/>
    </source>
</evidence>
<keyword evidence="13 14" id="KW-0998">Cell outer membrane</keyword>
<gene>
    <name evidence="21" type="ORF">Sant_0454</name>
</gene>
<dbReference type="PROSITE" id="PS52016">
    <property type="entry name" value="TONB_DEPENDENT_REC_3"/>
    <property type="match status" value="1"/>
</dbReference>
<evidence type="ECO:0000256" key="10">
    <source>
        <dbReference type="ARBA" id="ARBA00023077"/>
    </source>
</evidence>
<name>W0HP22_9GAMM</name>
<evidence type="ECO:0000256" key="17">
    <source>
        <dbReference type="RuleBase" id="RU003357"/>
    </source>
</evidence>
<evidence type="ECO:0000256" key="9">
    <source>
        <dbReference type="ARBA" id="ARBA00023065"/>
    </source>
</evidence>
<dbReference type="AlphaFoldDB" id="W0HP22"/>
<dbReference type="PROSITE" id="PS01156">
    <property type="entry name" value="TONB_DEPENDENT_REC_2"/>
    <property type="match status" value="1"/>
</dbReference>
<dbReference type="Pfam" id="PF07715">
    <property type="entry name" value="Plug"/>
    <property type="match status" value="1"/>
</dbReference>
<keyword evidence="8" id="KW-0408">Iron</keyword>
<dbReference type="GO" id="GO:0015344">
    <property type="term" value="F:siderophore uptake transmembrane transporter activity"/>
    <property type="evidence" value="ECO:0007669"/>
    <property type="project" value="TreeGrafter"/>
</dbReference>
<feature type="signal peptide" evidence="18">
    <location>
        <begin position="1"/>
        <end position="31"/>
    </location>
</feature>
<comment type="similarity">
    <text evidence="2 14 17">Belongs to the TonB-dependent receptor family.</text>
</comment>
<evidence type="ECO:0000256" key="3">
    <source>
        <dbReference type="ARBA" id="ARBA00022448"/>
    </source>
</evidence>
<dbReference type="NCBIfam" id="TIGR01783">
    <property type="entry name" value="TonB-siderophor"/>
    <property type="match status" value="1"/>
</dbReference>
<dbReference type="Proteomes" id="UP000019028">
    <property type="component" value="Chromosome"/>
</dbReference>
<evidence type="ECO:0000259" key="19">
    <source>
        <dbReference type="Pfam" id="PF00593"/>
    </source>
</evidence>
<evidence type="ECO:0000313" key="21">
    <source>
        <dbReference type="EMBL" id="AHF75559.1"/>
    </source>
</evidence>
<comment type="subcellular location">
    <subcellularLocation>
        <location evidence="1 14">Cell outer membrane</location>
        <topology evidence="1 14">Multi-pass membrane protein</topology>
    </subcellularLocation>
</comment>
<evidence type="ECO:0000256" key="11">
    <source>
        <dbReference type="ARBA" id="ARBA00023136"/>
    </source>
</evidence>
<dbReference type="KEGG" id="sod:Sant_0454"/>
<feature type="short sequence motif" description="TonB C-terminal box" evidence="16">
    <location>
        <begin position="713"/>
        <end position="730"/>
    </location>
</feature>
<evidence type="ECO:0000256" key="4">
    <source>
        <dbReference type="ARBA" id="ARBA00022452"/>
    </source>
</evidence>
<evidence type="ECO:0000256" key="14">
    <source>
        <dbReference type="PROSITE-ProRule" id="PRU01360"/>
    </source>
</evidence>
<dbReference type="PATRIC" id="fig|1239307.3.peg.482"/>
<dbReference type="PANTHER" id="PTHR32552">
    <property type="entry name" value="FERRICHROME IRON RECEPTOR-RELATED"/>
    <property type="match status" value="1"/>
</dbReference>
<dbReference type="InterPro" id="IPR010917">
    <property type="entry name" value="TonB_rcpt_CS"/>
</dbReference>
<feature type="short sequence motif" description="TonB box" evidence="15">
    <location>
        <begin position="42"/>
        <end position="48"/>
    </location>
</feature>
<keyword evidence="7 18" id="KW-0732">Signal</keyword>
<dbReference type="GO" id="GO:0009279">
    <property type="term" value="C:cell outer membrane"/>
    <property type="evidence" value="ECO:0007669"/>
    <property type="project" value="UniProtKB-SubCell"/>
</dbReference>
<keyword evidence="12 21" id="KW-0675">Receptor</keyword>
<keyword evidence="9" id="KW-0406">Ion transport</keyword>
<feature type="domain" description="TonB-dependent receptor plug" evidence="20">
    <location>
        <begin position="77"/>
        <end position="177"/>
    </location>
</feature>
<evidence type="ECO:0000256" key="16">
    <source>
        <dbReference type="PROSITE-ProRule" id="PRU10144"/>
    </source>
</evidence>
<proteinExistence type="inferred from homology"/>
<evidence type="ECO:0000259" key="20">
    <source>
        <dbReference type="Pfam" id="PF07715"/>
    </source>
</evidence>
<dbReference type="Gene3D" id="2.40.170.20">
    <property type="entry name" value="TonB-dependent receptor, beta-barrel domain"/>
    <property type="match status" value="1"/>
</dbReference>
<dbReference type="InterPro" id="IPR036942">
    <property type="entry name" value="Beta-barrel_TonB_sf"/>
</dbReference>
<evidence type="ECO:0000256" key="1">
    <source>
        <dbReference type="ARBA" id="ARBA00004571"/>
    </source>
</evidence>
<dbReference type="InterPro" id="IPR012910">
    <property type="entry name" value="Plug_dom"/>
</dbReference>
<keyword evidence="4 14" id="KW-1134">Transmembrane beta strand</keyword>
<dbReference type="InterPro" id="IPR039426">
    <property type="entry name" value="TonB-dep_rcpt-like"/>
</dbReference>
<keyword evidence="11 14" id="KW-0472">Membrane</keyword>
<dbReference type="FunFam" id="2.170.130.10:FF:000006">
    <property type="entry name" value="FhuE outer membrane receptor"/>
    <property type="match status" value="1"/>
</dbReference>
<dbReference type="EMBL" id="CP006569">
    <property type="protein sequence ID" value="AHF75559.1"/>
    <property type="molecule type" value="Genomic_DNA"/>
</dbReference>
<evidence type="ECO:0000256" key="6">
    <source>
        <dbReference type="ARBA" id="ARBA00022692"/>
    </source>
</evidence>
<dbReference type="Gene3D" id="2.170.130.10">
    <property type="entry name" value="TonB-dependent receptor, plug domain"/>
    <property type="match status" value="1"/>
</dbReference>
<feature type="domain" description="TonB-dependent receptor-like beta-barrel" evidence="19">
    <location>
        <begin position="255"/>
        <end position="701"/>
    </location>
</feature>
<dbReference type="CDD" id="cd01347">
    <property type="entry name" value="ligand_gated_channel"/>
    <property type="match status" value="1"/>
</dbReference>
<dbReference type="InterPro" id="IPR010105">
    <property type="entry name" value="TonB_sidphr_rcpt"/>
</dbReference>
<keyword evidence="22" id="KW-1185">Reference proteome</keyword>
<evidence type="ECO:0000256" key="5">
    <source>
        <dbReference type="ARBA" id="ARBA00022496"/>
    </source>
</evidence>
<evidence type="ECO:0000313" key="22">
    <source>
        <dbReference type="Proteomes" id="UP000019028"/>
    </source>
</evidence>
<evidence type="ECO:0000256" key="13">
    <source>
        <dbReference type="ARBA" id="ARBA00023237"/>
    </source>
</evidence>
<evidence type="ECO:0000256" key="12">
    <source>
        <dbReference type="ARBA" id="ARBA00023170"/>
    </source>
</evidence>
<dbReference type="PANTHER" id="PTHR32552:SF74">
    <property type="entry name" value="HYDROXAMATE SIDEROPHORE RECEPTOR FHUE"/>
    <property type="match status" value="1"/>
</dbReference>
<keyword evidence="5" id="KW-0410">Iron transport</keyword>
<evidence type="ECO:0000256" key="18">
    <source>
        <dbReference type="SAM" id="SignalP"/>
    </source>
</evidence>
<accession>W0HP22</accession>
<organism evidence="21 22">
    <name type="scientific">Sodalis praecaptivus</name>
    <dbReference type="NCBI Taxonomy" id="1239307"/>
    <lineage>
        <taxon>Bacteria</taxon>
        <taxon>Pseudomonadati</taxon>
        <taxon>Pseudomonadota</taxon>
        <taxon>Gammaproteobacteria</taxon>
        <taxon>Enterobacterales</taxon>
        <taxon>Bruguierivoracaceae</taxon>
        <taxon>Sodalis</taxon>
    </lineage>
</organism>
<dbReference type="SUPFAM" id="SSF56935">
    <property type="entry name" value="Porins"/>
    <property type="match status" value="1"/>
</dbReference>
<dbReference type="NCBIfam" id="NF007447">
    <property type="entry name" value="PRK10003.1"/>
    <property type="match status" value="1"/>
</dbReference>
<dbReference type="Pfam" id="PF00593">
    <property type="entry name" value="TonB_dep_Rec_b-barrel"/>
    <property type="match status" value="1"/>
</dbReference>
<dbReference type="HOGENOM" id="CLU_008287_9_3_6"/>
<reference evidence="21 22" key="1">
    <citation type="journal article" date="2014" name="Genome Biol. Evol.">
        <title>Genome degeneration and adaptation in a nascent stage of symbiosis.</title>
        <authorList>
            <person name="Oakeson K.F."/>
            <person name="Gil R."/>
            <person name="Clayton A.L."/>
            <person name="Dunn D.M."/>
            <person name="von Niederhausern A.C."/>
            <person name="Hamil C."/>
            <person name="Aoyagi A."/>
            <person name="Duval B."/>
            <person name="Baca A."/>
            <person name="Silva F.J."/>
            <person name="Vallier A."/>
            <person name="Jackson D.G."/>
            <person name="Latorre A."/>
            <person name="Weiss R.B."/>
            <person name="Heddi A."/>
            <person name="Moya A."/>
            <person name="Dale C."/>
        </authorList>
    </citation>
    <scope>NUCLEOTIDE SEQUENCE [LARGE SCALE GENOMIC DNA]</scope>
    <source>
        <strain evidence="21 22">HS1</strain>
    </source>
</reference>
<dbReference type="PROSITE" id="PS00430">
    <property type="entry name" value="TONB_DEPENDENT_REC_1"/>
    <property type="match status" value="1"/>
</dbReference>